<evidence type="ECO:0000313" key="1">
    <source>
        <dbReference type="WBParaSite" id="ASIM_0002151801-mRNA-1"/>
    </source>
</evidence>
<organism evidence="1">
    <name type="scientific">Anisakis simplex</name>
    <name type="common">Herring worm</name>
    <dbReference type="NCBI Taxonomy" id="6269"/>
    <lineage>
        <taxon>Eukaryota</taxon>
        <taxon>Metazoa</taxon>
        <taxon>Ecdysozoa</taxon>
        <taxon>Nematoda</taxon>
        <taxon>Chromadorea</taxon>
        <taxon>Rhabditida</taxon>
        <taxon>Spirurina</taxon>
        <taxon>Ascaridomorpha</taxon>
        <taxon>Ascaridoidea</taxon>
        <taxon>Anisakidae</taxon>
        <taxon>Anisakis</taxon>
        <taxon>Anisakis simplex complex</taxon>
    </lineage>
</organism>
<dbReference type="AlphaFoldDB" id="A0A0M3KKI8"/>
<dbReference type="PROSITE" id="PS50292">
    <property type="entry name" value="PEROXIDASE_3"/>
    <property type="match status" value="1"/>
</dbReference>
<accession>A0A0M3KKI8</accession>
<dbReference type="InterPro" id="IPR019791">
    <property type="entry name" value="Haem_peroxidase_animal"/>
</dbReference>
<dbReference type="SUPFAM" id="SSF48113">
    <property type="entry name" value="Heme-dependent peroxidases"/>
    <property type="match status" value="1"/>
</dbReference>
<dbReference type="Gene3D" id="1.10.640.10">
    <property type="entry name" value="Haem peroxidase domain superfamily, animal type"/>
    <property type="match status" value="1"/>
</dbReference>
<dbReference type="GO" id="GO:0004601">
    <property type="term" value="F:peroxidase activity"/>
    <property type="evidence" value="ECO:0007669"/>
    <property type="project" value="InterPro"/>
</dbReference>
<sequence>LVGVVLTQMLKKRKPSLLQQSFAYKSPQIISRDMLAICPVDQETDCDGRGAVSGMPGAYRRVDGYCNNVRTGWWGSTYAPMQRLLEPDYADGTVRGGDDKVGSISGSGFGDVSILFPFLMHFS</sequence>
<dbReference type="WBParaSite" id="ASIM_0002151801-mRNA-1">
    <property type="protein sequence ID" value="ASIM_0002151801-mRNA-1"/>
    <property type="gene ID" value="ASIM_0002151801"/>
</dbReference>
<protein>
    <submittedName>
        <fullName evidence="1">LCCL domain-containing protein</fullName>
    </submittedName>
</protein>
<reference evidence="1" key="1">
    <citation type="submission" date="2017-02" db="UniProtKB">
        <authorList>
            <consortium name="WormBaseParasite"/>
        </authorList>
    </citation>
    <scope>IDENTIFICATION</scope>
</reference>
<dbReference type="InterPro" id="IPR010255">
    <property type="entry name" value="Haem_peroxidase_sf"/>
</dbReference>
<dbReference type="GO" id="GO:0006979">
    <property type="term" value="P:response to oxidative stress"/>
    <property type="evidence" value="ECO:0007669"/>
    <property type="project" value="InterPro"/>
</dbReference>
<proteinExistence type="predicted"/>
<dbReference type="Pfam" id="PF03098">
    <property type="entry name" value="An_peroxidase"/>
    <property type="match status" value="1"/>
</dbReference>
<dbReference type="GO" id="GO:0020037">
    <property type="term" value="F:heme binding"/>
    <property type="evidence" value="ECO:0007669"/>
    <property type="project" value="InterPro"/>
</dbReference>
<dbReference type="InterPro" id="IPR037120">
    <property type="entry name" value="Haem_peroxidase_sf_animal"/>
</dbReference>
<name>A0A0M3KKI8_ANISI</name>